<proteinExistence type="inferred from homology"/>
<sequence length="158" mass="17514">MTDSREGKEQCSLELTSWIVTAYLSRNIVSAGDLPHLIRETFASLHGTSQPDRADPTVEELRPAVPVRKSVTADFIVCLEDGKQFKSLKRHLMAKYGLTPEKYREKWKLPADYPMTAPSYAQQRSKLARAAGLGKKSTPAPAQKPAPPVRKKIGLKLG</sequence>
<evidence type="ECO:0000256" key="3">
    <source>
        <dbReference type="ARBA" id="ARBA00023125"/>
    </source>
</evidence>
<organism evidence="6 7">
    <name type="scientific">Sinorhizobium fredii (strain USDA 257)</name>
    <dbReference type="NCBI Taxonomy" id="1185652"/>
    <lineage>
        <taxon>Bacteria</taxon>
        <taxon>Pseudomonadati</taxon>
        <taxon>Pseudomonadota</taxon>
        <taxon>Alphaproteobacteria</taxon>
        <taxon>Hyphomicrobiales</taxon>
        <taxon>Rhizobiaceae</taxon>
        <taxon>Sinorhizobium/Ensifer group</taxon>
        <taxon>Sinorhizobium</taxon>
    </lineage>
</organism>
<accession>I3X6D5</accession>
<comment type="similarity">
    <text evidence="1">Belongs to the ros/MucR family.</text>
</comment>
<keyword evidence="4" id="KW-0804">Transcription</keyword>
<dbReference type="Proteomes" id="UP000006180">
    <property type="component" value="Chromosome"/>
</dbReference>
<dbReference type="STRING" id="1185652.USDA257_c28700"/>
<evidence type="ECO:0000256" key="1">
    <source>
        <dbReference type="ARBA" id="ARBA00007031"/>
    </source>
</evidence>
<dbReference type="PATRIC" id="fig|1185652.3.peg.2980"/>
<evidence type="ECO:0000313" key="7">
    <source>
        <dbReference type="Proteomes" id="UP000006180"/>
    </source>
</evidence>
<dbReference type="AlphaFoldDB" id="I3X6D5"/>
<keyword evidence="3" id="KW-0238">DNA-binding</keyword>
<reference evidence="6 7" key="1">
    <citation type="journal article" date="2012" name="J. Bacteriol.">
        <title>Complete genome sequence of the broad-host-range strain Sinorhizobium fredii USDA257.</title>
        <authorList>
            <person name="Schuldes J."/>
            <person name="Rodriguez Orbegoso M."/>
            <person name="Schmeisser C."/>
            <person name="Krishnan H.B."/>
            <person name="Daniel R."/>
            <person name="Streit W.R."/>
        </authorList>
    </citation>
    <scope>NUCLEOTIDE SEQUENCE [LARGE SCALE GENOMIC DNA]</scope>
    <source>
        <strain evidence="6 7">USDA 257</strain>
    </source>
</reference>
<evidence type="ECO:0000313" key="6">
    <source>
        <dbReference type="EMBL" id="AFL51441.1"/>
    </source>
</evidence>
<dbReference type="HOGENOM" id="CLU_106247_0_0_5"/>
<protein>
    <submittedName>
        <fullName evidence="6">Putative mucR family transcriptional regulatory protein y4pD</fullName>
    </submittedName>
</protein>
<evidence type="ECO:0000256" key="2">
    <source>
        <dbReference type="ARBA" id="ARBA00023015"/>
    </source>
</evidence>
<feature type="compositionally biased region" description="Basic residues" evidence="5">
    <location>
        <begin position="149"/>
        <end position="158"/>
    </location>
</feature>
<name>I3X6D5_SINF2</name>
<keyword evidence="2" id="KW-0805">Transcription regulation</keyword>
<dbReference type="KEGG" id="sfd:USDA257_c28700"/>
<dbReference type="EMBL" id="CP003563">
    <property type="protein sequence ID" value="AFL51441.1"/>
    <property type="molecule type" value="Genomic_DNA"/>
</dbReference>
<dbReference type="Gene3D" id="1.10.10.1550">
    <property type="entry name" value="ROS/MUCR transcriptional regulator protein"/>
    <property type="match status" value="1"/>
</dbReference>
<evidence type="ECO:0000256" key="5">
    <source>
        <dbReference type="SAM" id="MobiDB-lite"/>
    </source>
</evidence>
<evidence type="ECO:0000256" key="4">
    <source>
        <dbReference type="ARBA" id="ARBA00023163"/>
    </source>
</evidence>
<dbReference type="eggNOG" id="COG4957">
    <property type="taxonomic scope" value="Bacteria"/>
</dbReference>
<dbReference type="Pfam" id="PF05443">
    <property type="entry name" value="ROS_MUCR"/>
    <property type="match status" value="1"/>
</dbReference>
<dbReference type="InterPro" id="IPR041920">
    <property type="entry name" value="ROS/MUCR_sf"/>
</dbReference>
<feature type="region of interest" description="Disordered" evidence="5">
    <location>
        <begin position="120"/>
        <end position="158"/>
    </location>
</feature>
<dbReference type="GO" id="GO:0006355">
    <property type="term" value="P:regulation of DNA-templated transcription"/>
    <property type="evidence" value="ECO:0007669"/>
    <property type="project" value="InterPro"/>
</dbReference>
<gene>
    <name evidence="6" type="ORF">USDA257_c28700</name>
</gene>
<dbReference type="GO" id="GO:0008270">
    <property type="term" value="F:zinc ion binding"/>
    <property type="evidence" value="ECO:0007669"/>
    <property type="project" value="InterPro"/>
</dbReference>
<dbReference type="InterPro" id="IPR008807">
    <property type="entry name" value="ROS_MUCR"/>
</dbReference>
<dbReference type="GO" id="GO:0003677">
    <property type="term" value="F:DNA binding"/>
    <property type="evidence" value="ECO:0007669"/>
    <property type="project" value="UniProtKB-KW"/>
</dbReference>
<dbReference type="RefSeq" id="WP_014763603.1">
    <property type="nucleotide sequence ID" value="NC_018000.1"/>
</dbReference>